<dbReference type="EMBL" id="CP069798">
    <property type="protein sequence ID" value="QRQ81167.1"/>
    <property type="molecule type" value="Genomic_DNA"/>
</dbReference>
<dbReference type="Proteomes" id="UP000653156">
    <property type="component" value="Chromosome"/>
</dbReference>
<proteinExistence type="inferred from homology"/>
<comment type="function">
    <text evidence="5">Involved in formation and maintenance of cell shape.</text>
</comment>
<feature type="coiled-coil region" evidence="6">
    <location>
        <begin position="74"/>
        <end position="101"/>
    </location>
</feature>
<keyword evidence="9" id="KW-1185">Reference proteome</keyword>
<dbReference type="Gene3D" id="2.40.10.350">
    <property type="entry name" value="Rod shape-determining protein MreC, domain 2"/>
    <property type="match status" value="1"/>
</dbReference>
<dbReference type="GO" id="GO:0005886">
    <property type="term" value="C:plasma membrane"/>
    <property type="evidence" value="ECO:0007669"/>
    <property type="project" value="TreeGrafter"/>
</dbReference>
<evidence type="ECO:0000313" key="8">
    <source>
        <dbReference type="EMBL" id="QRQ81167.1"/>
    </source>
</evidence>
<accession>A0A892ZH58</accession>
<gene>
    <name evidence="8" type="primary">mreC</name>
    <name evidence="8" type="ORF">JQU52_10610</name>
</gene>
<evidence type="ECO:0000256" key="4">
    <source>
        <dbReference type="ARBA" id="ARBA00032089"/>
    </source>
</evidence>
<protein>
    <recommendedName>
        <fullName evidence="2 5">Cell shape-determining protein MreC</fullName>
    </recommendedName>
    <alternativeName>
        <fullName evidence="4 5">Cell shape protein MreC</fullName>
    </alternativeName>
</protein>
<dbReference type="InterPro" id="IPR055342">
    <property type="entry name" value="MreC_beta-barrel_core"/>
</dbReference>
<feature type="domain" description="Rod shape-determining protein MreC beta-barrel core" evidence="7">
    <location>
        <begin position="127"/>
        <end position="271"/>
    </location>
</feature>
<evidence type="ECO:0000256" key="5">
    <source>
        <dbReference type="PIRNR" id="PIRNR038471"/>
    </source>
</evidence>
<evidence type="ECO:0000256" key="1">
    <source>
        <dbReference type="ARBA" id="ARBA00009369"/>
    </source>
</evidence>
<dbReference type="AlphaFoldDB" id="A0A892ZH58"/>
<dbReference type="PIRSF" id="PIRSF038471">
    <property type="entry name" value="MreC"/>
    <property type="match status" value="1"/>
</dbReference>
<dbReference type="RefSeq" id="WP_230338455.1">
    <property type="nucleotide sequence ID" value="NZ_CP069798.1"/>
</dbReference>
<organism evidence="8 9">
    <name type="scientific">Paralysiella testudinis</name>
    <dbReference type="NCBI Taxonomy" id="2809020"/>
    <lineage>
        <taxon>Bacteria</taxon>
        <taxon>Pseudomonadati</taxon>
        <taxon>Pseudomonadota</taxon>
        <taxon>Betaproteobacteria</taxon>
        <taxon>Neisseriales</taxon>
        <taxon>Neisseriaceae</taxon>
        <taxon>Paralysiella</taxon>
    </lineage>
</organism>
<reference evidence="8" key="1">
    <citation type="submission" date="2021-02" db="EMBL/GenBank/DDBJ databases">
        <title>Neisseriaceae sp. 26B isolated from the cloaca of a Common Toad-headed Turtle (Mesoclemmys nasuta).</title>
        <authorList>
            <person name="Spergser J."/>
            <person name="Busse H.-J."/>
        </authorList>
    </citation>
    <scope>NUCLEOTIDE SEQUENCE</scope>
    <source>
        <strain evidence="8">26B</strain>
    </source>
</reference>
<dbReference type="InterPro" id="IPR042175">
    <property type="entry name" value="Cell/Rod_MreC_2"/>
</dbReference>
<keyword evidence="3 5" id="KW-0133">Cell shape</keyword>
<keyword evidence="6" id="KW-0175">Coiled coil</keyword>
<dbReference type="Pfam" id="PF04085">
    <property type="entry name" value="MreC"/>
    <property type="match status" value="1"/>
</dbReference>
<name>A0A892ZH58_9NEIS</name>
<sequence length="290" mass="30842">MAEPSLNFVHQRIRPASKLVLFSLLAAVLMMLDNRYAPIHQAKSHIATALYPLQWLANKPWAAVQNGMGYLKNQHALNSQNQQLQADNARLQIQLQQQTAQIQALGGLAAVEKLQQAALPQALVAKIISTGKNPLTDKVIIDQGSRQGVRLGDPVTDAHGLVGQISSVQPFSAEVTLLTNSQTVVPAMVSRTGVRTLIYGRAGGVDLRYFPADASLQAQDLLVTSGLDSIYPAGIPIATVQEAQAGNGSPYYRVQLSPAAQSGSARFLLVVPQQNTVTAQAASDSPSAAP</sequence>
<dbReference type="KEGG" id="ptes:JQU52_10610"/>
<dbReference type="InterPro" id="IPR007221">
    <property type="entry name" value="MreC"/>
</dbReference>
<evidence type="ECO:0000256" key="3">
    <source>
        <dbReference type="ARBA" id="ARBA00022960"/>
    </source>
</evidence>
<comment type="similarity">
    <text evidence="1 5">Belongs to the MreC family.</text>
</comment>
<evidence type="ECO:0000259" key="7">
    <source>
        <dbReference type="Pfam" id="PF04085"/>
    </source>
</evidence>
<evidence type="ECO:0000313" key="9">
    <source>
        <dbReference type="Proteomes" id="UP000653156"/>
    </source>
</evidence>
<dbReference type="NCBIfam" id="TIGR00219">
    <property type="entry name" value="mreC"/>
    <property type="match status" value="1"/>
</dbReference>
<dbReference type="PANTHER" id="PTHR34138">
    <property type="entry name" value="CELL SHAPE-DETERMINING PROTEIN MREC"/>
    <property type="match status" value="1"/>
</dbReference>
<dbReference type="GO" id="GO:0008360">
    <property type="term" value="P:regulation of cell shape"/>
    <property type="evidence" value="ECO:0007669"/>
    <property type="project" value="UniProtKB-KW"/>
</dbReference>
<evidence type="ECO:0000256" key="2">
    <source>
        <dbReference type="ARBA" id="ARBA00013855"/>
    </source>
</evidence>
<dbReference type="Gene3D" id="2.40.10.340">
    <property type="entry name" value="Rod shape-determining protein MreC, domain 1"/>
    <property type="match status" value="1"/>
</dbReference>
<dbReference type="InterPro" id="IPR042177">
    <property type="entry name" value="Cell/Rod_1"/>
</dbReference>
<dbReference type="PANTHER" id="PTHR34138:SF1">
    <property type="entry name" value="CELL SHAPE-DETERMINING PROTEIN MREC"/>
    <property type="match status" value="1"/>
</dbReference>
<evidence type="ECO:0000256" key="6">
    <source>
        <dbReference type="SAM" id="Coils"/>
    </source>
</evidence>